<evidence type="ECO:0000259" key="2">
    <source>
        <dbReference type="Pfam" id="PF10881"/>
    </source>
</evidence>
<keyword evidence="1" id="KW-1133">Transmembrane helix</keyword>
<reference evidence="3 4" key="1">
    <citation type="submission" date="2016-10" db="EMBL/GenBank/DDBJ databases">
        <authorList>
            <person name="de Groot N.N."/>
        </authorList>
    </citation>
    <scope>NUCLEOTIDE SEQUENCE [LARGE SCALE GENOMIC DNA]</scope>
    <source>
        <strain evidence="3 4">CGMCC 1.9109</strain>
    </source>
</reference>
<evidence type="ECO:0000313" key="3">
    <source>
        <dbReference type="EMBL" id="SDE10377.1"/>
    </source>
</evidence>
<feature type="domain" description="DUF2726" evidence="2">
    <location>
        <begin position="82"/>
        <end position="198"/>
    </location>
</feature>
<dbReference type="STRING" id="637679.GCA_001550055_01747"/>
<dbReference type="EMBL" id="FNAK01000004">
    <property type="protein sequence ID" value="SDE10377.1"/>
    <property type="molecule type" value="Genomic_DNA"/>
</dbReference>
<feature type="transmembrane region" description="Helical" evidence="1">
    <location>
        <begin position="6"/>
        <end position="23"/>
    </location>
</feature>
<dbReference type="InterPro" id="IPR024402">
    <property type="entry name" value="DUF2726"/>
</dbReference>
<organism evidence="3 4">
    <name type="scientific">Kordiimonas lacus</name>
    <dbReference type="NCBI Taxonomy" id="637679"/>
    <lineage>
        <taxon>Bacteria</taxon>
        <taxon>Pseudomonadati</taxon>
        <taxon>Pseudomonadota</taxon>
        <taxon>Alphaproteobacteria</taxon>
        <taxon>Kordiimonadales</taxon>
        <taxon>Kordiimonadaceae</taxon>
        <taxon>Kordiimonas</taxon>
    </lineage>
</organism>
<gene>
    <name evidence="3" type="ORF">SAMN04488071_2110</name>
</gene>
<keyword evidence="1" id="KW-0472">Membrane</keyword>
<proteinExistence type="predicted"/>
<evidence type="ECO:0000256" key="1">
    <source>
        <dbReference type="SAM" id="Phobius"/>
    </source>
</evidence>
<name>A0A1G7A7A5_9PROT</name>
<feature type="transmembrane region" description="Helical" evidence="1">
    <location>
        <begin position="30"/>
        <end position="56"/>
    </location>
</feature>
<dbReference type="AlphaFoldDB" id="A0A1G7A7A5"/>
<dbReference type="Pfam" id="PF10881">
    <property type="entry name" value="DUF2726"/>
    <property type="match status" value="1"/>
</dbReference>
<dbReference type="Proteomes" id="UP000183685">
    <property type="component" value="Unassembled WGS sequence"/>
</dbReference>
<sequence>MLPAIFFFRLRAGVCALPGIGWWKLKHKGLCFMTFSETMISFIGVAVLVALLWLAWRSTIGRLGKVSRKQLRALKSASLDRKQIMRHGEHQLYGQLQTLLAAYGGKYQVFPQVSMGELIACDTDEGFLAINSKRVDFAITDAKGYPVILVEYQGEGHDLDGTAKGRDTVKREAATRAGIGFLEVFPDYDIDGLKADIKMLLASGRA</sequence>
<keyword evidence="4" id="KW-1185">Reference proteome</keyword>
<accession>A0A1G7A7A5</accession>
<keyword evidence="1" id="KW-0812">Transmembrane</keyword>
<evidence type="ECO:0000313" key="4">
    <source>
        <dbReference type="Proteomes" id="UP000183685"/>
    </source>
</evidence>
<protein>
    <recommendedName>
        <fullName evidence="2">DUF2726 domain-containing protein</fullName>
    </recommendedName>
</protein>